<comment type="caution">
    <text evidence="8">The sequence shown here is derived from an EMBL/GenBank/DDBJ whole genome shotgun (WGS) entry which is preliminary data.</text>
</comment>
<dbReference type="PANTHER" id="PTHR23501">
    <property type="entry name" value="MAJOR FACILITATOR SUPERFAMILY"/>
    <property type="match status" value="1"/>
</dbReference>
<sequence length="170" mass="19587">MVMISRQLQSFKYLRPIERRFAVQNPLLGIIIGDLVPLRQRGYYLAIVFCLNVPIGRVALVVLFLYLHVSHDKEMKLSQKMKRVDYVGNGLLMAGIISMLYALTYAGAGSSWGTWTTLVPFCPGLFSLLLFALRESYGKTPELEMPPRLFRHRTSNIIFTNTFFRWMLAY</sequence>
<evidence type="ECO:0000313" key="8">
    <source>
        <dbReference type="EMBL" id="KAF2260645.1"/>
    </source>
</evidence>
<dbReference type="AlphaFoldDB" id="A0A9P4K3A4"/>
<proteinExistence type="predicted"/>
<dbReference type="Proteomes" id="UP000800093">
    <property type="component" value="Unassembled WGS sequence"/>
</dbReference>
<organism evidence="8 9">
    <name type="scientific">Lojkania enalia</name>
    <dbReference type="NCBI Taxonomy" id="147567"/>
    <lineage>
        <taxon>Eukaryota</taxon>
        <taxon>Fungi</taxon>
        <taxon>Dikarya</taxon>
        <taxon>Ascomycota</taxon>
        <taxon>Pezizomycotina</taxon>
        <taxon>Dothideomycetes</taxon>
        <taxon>Pleosporomycetidae</taxon>
        <taxon>Pleosporales</taxon>
        <taxon>Pleosporales incertae sedis</taxon>
        <taxon>Lojkania</taxon>
    </lineage>
</organism>
<dbReference type="EMBL" id="ML986676">
    <property type="protein sequence ID" value="KAF2260645.1"/>
    <property type="molecule type" value="Genomic_DNA"/>
</dbReference>
<dbReference type="GO" id="GO:0022857">
    <property type="term" value="F:transmembrane transporter activity"/>
    <property type="evidence" value="ECO:0007669"/>
    <property type="project" value="InterPro"/>
</dbReference>
<keyword evidence="2" id="KW-0813">Transport</keyword>
<dbReference type="PANTHER" id="PTHR23501:SF187">
    <property type="entry name" value="MAJOR FACILITATOR SUPERFAMILY (MFS) PROFILE DOMAIN-CONTAINING PROTEIN"/>
    <property type="match status" value="1"/>
</dbReference>
<evidence type="ECO:0000256" key="6">
    <source>
        <dbReference type="ARBA" id="ARBA00023180"/>
    </source>
</evidence>
<comment type="subcellular location">
    <subcellularLocation>
        <location evidence="1">Membrane</location>
        <topology evidence="1">Multi-pass membrane protein</topology>
    </subcellularLocation>
</comment>
<keyword evidence="4 7" id="KW-1133">Transmembrane helix</keyword>
<keyword evidence="3 7" id="KW-0812">Transmembrane</keyword>
<evidence type="ECO:0000256" key="3">
    <source>
        <dbReference type="ARBA" id="ARBA00022692"/>
    </source>
</evidence>
<reference evidence="9" key="1">
    <citation type="journal article" date="2020" name="Stud. Mycol.">
        <title>101 Dothideomycetes genomes: A test case for predicting lifestyles and emergence of pathogens.</title>
        <authorList>
            <person name="Haridas S."/>
            <person name="Albert R."/>
            <person name="Binder M."/>
            <person name="Bloem J."/>
            <person name="LaButti K."/>
            <person name="Salamov A."/>
            <person name="Andreopoulos B."/>
            <person name="Baker S."/>
            <person name="Barry K."/>
            <person name="Bills G."/>
            <person name="Bluhm B."/>
            <person name="Cannon C."/>
            <person name="Castanera R."/>
            <person name="Culley D."/>
            <person name="Daum C."/>
            <person name="Ezra D."/>
            <person name="Gonzalez J."/>
            <person name="Henrissat B."/>
            <person name="Kuo A."/>
            <person name="Liang C."/>
            <person name="Lipzen A."/>
            <person name="Lutzoni F."/>
            <person name="Magnuson J."/>
            <person name="Mondo S."/>
            <person name="Nolan M."/>
            <person name="Ohm R."/>
            <person name="Pangilinan J."/>
            <person name="Park H.-J."/>
            <person name="Ramirez L."/>
            <person name="Alfaro M."/>
            <person name="Sun H."/>
            <person name="Tritt A."/>
            <person name="Yoshinaga Y."/>
            <person name="Zwiers L.-H."/>
            <person name="Turgeon B."/>
            <person name="Goodwin S."/>
            <person name="Spatafora J."/>
            <person name="Crous P."/>
            <person name="Grigoriev I."/>
        </authorList>
    </citation>
    <scope>NUCLEOTIDE SEQUENCE [LARGE SCALE GENOMIC DNA]</scope>
    <source>
        <strain evidence="9">CBS 304.66</strain>
    </source>
</reference>
<evidence type="ECO:0000256" key="1">
    <source>
        <dbReference type="ARBA" id="ARBA00004141"/>
    </source>
</evidence>
<keyword evidence="9" id="KW-1185">Reference proteome</keyword>
<dbReference type="InterPro" id="IPR010573">
    <property type="entry name" value="MFS_Str1/Tri12-like"/>
</dbReference>
<feature type="transmembrane region" description="Helical" evidence="7">
    <location>
        <begin position="44"/>
        <end position="66"/>
    </location>
</feature>
<evidence type="ECO:0000256" key="7">
    <source>
        <dbReference type="SAM" id="Phobius"/>
    </source>
</evidence>
<evidence type="ECO:0000313" key="9">
    <source>
        <dbReference type="Proteomes" id="UP000800093"/>
    </source>
</evidence>
<gene>
    <name evidence="8" type="ORF">CC78DRAFT_584647</name>
</gene>
<feature type="transmembrane region" description="Helical" evidence="7">
    <location>
        <begin position="21"/>
        <end position="38"/>
    </location>
</feature>
<name>A0A9P4K3A4_9PLEO</name>
<dbReference type="OrthoDB" id="10021397at2759"/>
<feature type="transmembrane region" description="Helical" evidence="7">
    <location>
        <begin position="86"/>
        <end position="106"/>
    </location>
</feature>
<keyword evidence="6" id="KW-0325">Glycoprotein</keyword>
<evidence type="ECO:0000256" key="4">
    <source>
        <dbReference type="ARBA" id="ARBA00022989"/>
    </source>
</evidence>
<feature type="transmembrane region" description="Helical" evidence="7">
    <location>
        <begin position="112"/>
        <end position="133"/>
    </location>
</feature>
<evidence type="ECO:0000256" key="2">
    <source>
        <dbReference type="ARBA" id="ARBA00022448"/>
    </source>
</evidence>
<dbReference type="GO" id="GO:0005886">
    <property type="term" value="C:plasma membrane"/>
    <property type="evidence" value="ECO:0007669"/>
    <property type="project" value="TreeGrafter"/>
</dbReference>
<accession>A0A9P4K3A4</accession>
<protein>
    <submittedName>
        <fullName evidence="8">Uncharacterized protein</fullName>
    </submittedName>
</protein>
<evidence type="ECO:0000256" key="5">
    <source>
        <dbReference type="ARBA" id="ARBA00023136"/>
    </source>
</evidence>
<dbReference type="Pfam" id="PF06609">
    <property type="entry name" value="TRI12"/>
    <property type="match status" value="1"/>
</dbReference>
<keyword evidence="5 7" id="KW-0472">Membrane</keyword>